<dbReference type="Pfam" id="PF12771">
    <property type="entry name" value="SusD-like_2"/>
    <property type="match status" value="1"/>
</dbReference>
<evidence type="ECO:0000256" key="1">
    <source>
        <dbReference type="SAM" id="Phobius"/>
    </source>
</evidence>
<keyword evidence="2" id="KW-0449">Lipoprotein</keyword>
<organism evidence="2 3">
    <name type="scientific">Arenibacter antarcticus</name>
    <dbReference type="NCBI Taxonomy" id="2040469"/>
    <lineage>
        <taxon>Bacteria</taxon>
        <taxon>Pseudomonadati</taxon>
        <taxon>Bacteroidota</taxon>
        <taxon>Flavobacteriia</taxon>
        <taxon>Flavobacteriales</taxon>
        <taxon>Flavobacteriaceae</taxon>
        <taxon>Arenibacter</taxon>
    </lineage>
</organism>
<dbReference type="Gene3D" id="1.25.40.390">
    <property type="match status" value="1"/>
</dbReference>
<dbReference type="EMBL" id="JBHUOK010000030">
    <property type="protein sequence ID" value="MFD2790670.1"/>
    <property type="molecule type" value="Genomic_DNA"/>
</dbReference>
<dbReference type="InterPro" id="IPR041662">
    <property type="entry name" value="SusD-like_2"/>
</dbReference>
<dbReference type="RefSeq" id="WP_251806630.1">
    <property type="nucleotide sequence ID" value="NZ_CP166679.1"/>
</dbReference>
<comment type="caution">
    <text evidence="2">The sequence shown here is derived from an EMBL/GenBank/DDBJ whole genome shotgun (WGS) entry which is preliminary data.</text>
</comment>
<evidence type="ECO:0000313" key="2">
    <source>
        <dbReference type="EMBL" id="MFD2790670.1"/>
    </source>
</evidence>
<dbReference type="PROSITE" id="PS51257">
    <property type="entry name" value="PROKAR_LIPOPROTEIN"/>
    <property type="match status" value="1"/>
</dbReference>
<keyword evidence="1" id="KW-1133">Transmembrane helix</keyword>
<accession>A0ABW5VK35</accession>
<keyword evidence="3" id="KW-1185">Reference proteome</keyword>
<proteinExistence type="predicted"/>
<keyword evidence="1" id="KW-0472">Membrane</keyword>
<reference evidence="3" key="1">
    <citation type="journal article" date="2019" name="Int. J. Syst. Evol. Microbiol.">
        <title>The Global Catalogue of Microorganisms (GCM) 10K type strain sequencing project: providing services to taxonomists for standard genome sequencing and annotation.</title>
        <authorList>
            <consortium name="The Broad Institute Genomics Platform"/>
            <consortium name="The Broad Institute Genome Sequencing Center for Infectious Disease"/>
            <person name="Wu L."/>
            <person name="Ma J."/>
        </authorList>
    </citation>
    <scope>NUCLEOTIDE SEQUENCE [LARGE SCALE GENOMIC DNA]</scope>
    <source>
        <strain evidence="3">KCTC 52924</strain>
    </source>
</reference>
<protein>
    <submittedName>
        <fullName evidence="2">SusD/RagB family nutrient-binding outer membrane lipoprotein</fullName>
    </submittedName>
</protein>
<keyword evidence="1" id="KW-0812">Transmembrane</keyword>
<name>A0ABW5VK35_9FLAO</name>
<evidence type="ECO:0000313" key="3">
    <source>
        <dbReference type="Proteomes" id="UP001597532"/>
    </source>
</evidence>
<gene>
    <name evidence="2" type="ORF">ACFS1K_12925</name>
</gene>
<dbReference type="SUPFAM" id="SSF48452">
    <property type="entry name" value="TPR-like"/>
    <property type="match status" value="1"/>
</dbReference>
<feature type="transmembrane region" description="Helical" evidence="1">
    <location>
        <begin position="7"/>
        <end position="23"/>
    </location>
</feature>
<dbReference type="Proteomes" id="UP001597532">
    <property type="component" value="Unassembled WGS sequence"/>
</dbReference>
<dbReference type="InterPro" id="IPR011990">
    <property type="entry name" value="TPR-like_helical_dom_sf"/>
</dbReference>
<sequence>MKNIQNTIVTAVVVIMIGLGFFSCEKHLDDLRDNPNAVTQIDDAALFTKAVRSLFQGTTDQSVSRFAGQYAHYFVAGSTARPPDQYGDGFDENYNSMFTGMYGGTIRHIEEVLEITTAVETKNEVRHAMAEVIAVLGYARITDAFGDIPYTEGGKGKSEGILQPKYDTQQSIYQNMMQRLGSSINLLKNADPAMGYPNSDPIFNNDLEKWVRFANSVRLRLAMRIRYADNSLSKQTVSLCLANPLMEDNSHNATLVETEGNGNTWFGNRTGHPSIKMSTKLIDQLQGSDDPRLSVYVSKDQQGNYSGMINGLGDVAFGNSNFAAKSDMGLALSSKDSELYLINAAEVWLLRAEAALAYDNDPITANILFRKGIETSMLQWDVESADITDFLSTPTANLSGSNSEEQIGTQMWLALTPNFFEAWNYIRRTGFPIIAERTDSNLSRGVTNGIMPKRFLYSSFELSSNNDNVTQAIDNQGGNKIDVPVWWDKN</sequence>